<dbReference type="EMBL" id="LFJN01000001">
    <property type="protein sequence ID" value="KPI45390.1"/>
    <property type="molecule type" value="Genomic_DNA"/>
</dbReference>
<comment type="caution">
    <text evidence="1">The sequence shown here is derived from an EMBL/GenBank/DDBJ whole genome shotgun (WGS) entry which is preliminary data.</text>
</comment>
<dbReference type="VEuPathDB" id="FungiDB:AB675_595"/>
<sequence length="316" mass="36293">MSRDSEQTLIDLWSSEDYAKTAPPYRVVYALFSIAVKKWRFFLADFAAEVAQHEVEIEGMSPDDTGPLPLANPMKRKALLSLETKLLSSRLAIQATRSDLSYYRDTCYKSREFFGEGMLEDHERLAVAFENLIRDLDIDLLRTEHVQAKLRAITSIVASFLELHNGYILQRLGEESRRENQTMRLLNQDMRDMAKTNAQDSAKITVLTILTLVYLPLTVVSNFFSTSFVGISPSSDSIYVTDDWWLLLVTTLPLTVVTLYVWKVWSDFKADKLYPPWWPKRFRKTEAVPRHPLMTVHAPHAVRTDTFGSADYTTLP</sequence>
<evidence type="ECO:0008006" key="3">
    <source>
        <dbReference type="Google" id="ProtNLM"/>
    </source>
</evidence>
<keyword evidence="2" id="KW-1185">Reference proteome</keyword>
<reference evidence="1 2" key="1">
    <citation type="submission" date="2015-06" db="EMBL/GenBank/DDBJ databases">
        <title>Draft genome of the ant-associated black yeast Phialophora attae CBS 131958.</title>
        <authorList>
            <person name="Moreno L.F."/>
            <person name="Stielow B.J."/>
            <person name="de Hoog S."/>
            <person name="Vicente V.A."/>
            <person name="Weiss V.A."/>
            <person name="de Vries M."/>
            <person name="Cruz L.M."/>
            <person name="Souza E.M."/>
        </authorList>
    </citation>
    <scope>NUCLEOTIDE SEQUENCE [LARGE SCALE GENOMIC DNA]</scope>
    <source>
        <strain evidence="1 2">CBS 131958</strain>
    </source>
</reference>
<organism evidence="1 2">
    <name type="scientific">Cyphellophora attinorum</name>
    <dbReference type="NCBI Taxonomy" id="1664694"/>
    <lineage>
        <taxon>Eukaryota</taxon>
        <taxon>Fungi</taxon>
        <taxon>Dikarya</taxon>
        <taxon>Ascomycota</taxon>
        <taxon>Pezizomycotina</taxon>
        <taxon>Eurotiomycetes</taxon>
        <taxon>Chaetothyriomycetidae</taxon>
        <taxon>Chaetothyriales</taxon>
        <taxon>Cyphellophoraceae</taxon>
        <taxon>Cyphellophora</taxon>
    </lineage>
</organism>
<evidence type="ECO:0000313" key="1">
    <source>
        <dbReference type="EMBL" id="KPI45390.1"/>
    </source>
</evidence>
<dbReference type="Proteomes" id="UP000038010">
    <property type="component" value="Unassembled WGS sequence"/>
</dbReference>
<dbReference type="AlphaFoldDB" id="A0A0N1HHE4"/>
<evidence type="ECO:0000313" key="2">
    <source>
        <dbReference type="Proteomes" id="UP000038010"/>
    </source>
</evidence>
<name>A0A0N1HHE4_9EURO</name>
<accession>A0A0N1HHE4</accession>
<dbReference type="OrthoDB" id="4153890at2759"/>
<protein>
    <recommendedName>
        <fullName evidence="3">Magnesium transport protein CorA</fullName>
    </recommendedName>
</protein>
<dbReference type="Gene3D" id="1.20.58.340">
    <property type="entry name" value="Magnesium transport protein CorA, transmembrane region"/>
    <property type="match status" value="1"/>
</dbReference>
<dbReference type="STRING" id="1664694.A0A0N1HHE4"/>
<dbReference type="GeneID" id="28738081"/>
<gene>
    <name evidence="1" type="ORF">AB675_595</name>
</gene>
<dbReference type="RefSeq" id="XP_018005353.1">
    <property type="nucleotide sequence ID" value="XM_018146212.1"/>
</dbReference>
<proteinExistence type="predicted"/>